<dbReference type="GO" id="GO:0005814">
    <property type="term" value="C:centriole"/>
    <property type="evidence" value="ECO:0007669"/>
    <property type="project" value="UniProtKB-SubCell"/>
</dbReference>
<feature type="compositionally biased region" description="Low complexity" evidence="9">
    <location>
        <begin position="716"/>
        <end position="727"/>
    </location>
</feature>
<sequence length="1009" mass="106667">MLPSPSSSARAHLPYPCCPEPLCTSPPPGCSPGDLPGSIKSLRSALRRMRYPPALESHGSAGSLSRGGGVLDDATLATGSVTAFLSILHFLCLQLSEGVWKAFHDRGYDLLYKTDQRFVQTLWKFLRDECLYRPALTVSQFLTPSGFAERKIHFCLDLIHILRQIHNQHAQAQKLRNARRSPQQDAPGNTSSHSDEENTRPTQPLAHRSQSQTTTRRNSKSFSSTKTGVAGKNEESLSCSPVVCLRTGAPLYTLSERPETPRLFPDRREHGQGTHDVLEGEAVSRRSRSPSPQHRKQEHSPLRPERRLGGSSCPPRDGVTGNTSPRRGSGGQGTPSDQHTASTQGAKRGLSSSPSGALDKPHEHPHLAQPALSLPSQKGGVHEGMGDAVLMESCQQLPCGLPDPGEQQNIEELEEAARTAQMLQLLMEQVTSLSSKVGAFSQRVASSVDELHMQIQLLQTRLAIVEKRLESSSGPFRGEQSSRDLGSPSGCSSGGIDRATLHPVSLCSSTVPAQGIPVPGSYGSVNNSCPSGYFPCPAGAASFSSGQCDNFRVCISGNQDGRGAGLCEPKIHQGQSPNPLTGADPRAAWSGTPRAAPLASGTTASSSALETLSPTTCVRGPSPDGVATVGETEQSGLRRAHEAEYRARSNPGGAEFKSRPGSADLSRQEDAHACQSTRVLLDPIDVQMQQDALRITEKINSLQAILRRSVAGTSQSSSASACVSRARGGAGDSTPRPGESSQSGKLPTQGRDVNATRVFPTIPAQWTVSSRQDPFMSNTHSSTLKSPLSASPAGTEWPRTAGCNSDTNGSFACSPPTACMTECSSRGHTWSGRNVAGEVACFDSSAPAVPPSFAAASSPTCSTLATRAREGKAGKEHGSGVTLPVLKHDSSIRTGLNGQPKITPDETKSVSLGLAQTDRDPFDPEKELSWPSPVDRQEAQHRTPLFGLSCSSDGTVSEVLESSIGPLSSPNASPQRGLAPCQPSLLESFSNSGAVPPNGSNFSATRHGG</sequence>
<evidence type="ECO:0000256" key="1">
    <source>
        <dbReference type="ARBA" id="ARBA00004114"/>
    </source>
</evidence>
<feature type="compositionally biased region" description="Polar residues" evidence="9">
    <location>
        <begin position="334"/>
        <end position="355"/>
    </location>
</feature>
<dbReference type="PANTHER" id="PTHR31477:SF1">
    <property type="entry name" value="CENTROSOMAL PROTEIN OF 44 KDA"/>
    <property type="match status" value="1"/>
</dbReference>
<feature type="region of interest" description="Disordered" evidence="9">
    <location>
        <begin position="961"/>
        <end position="1009"/>
    </location>
</feature>
<evidence type="ECO:0000256" key="4">
    <source>
        <dbReference type="ARBA" id="ARBA00014053"/>
    </source>
</evidence>
<dbReference type="InterPro" id="IPR029157">
    <property type="entry name" value="CEP44_CC"/>
</dbReference>
<evidence type="ECO:0000256" key="8">
    <source>
        <dbReference type="ARBA" id="ARBA00046235"/>
    </source>
</evidence>
<dbReference type="OrthoDB" id="331708at2759"/>
<dbReference type="VEuPathDB" id="ToxoDB:CSUI_001272"/>
<dbReference type="GO" id="GO:0000922">
    <property type="term" value="C:spindle pole"/>
    <property type="evidence" value="ECO:0007669"/>
    <property type="project" value="UniProtKB-SubCell"/>
</dbReference>
<dbReference type="Proteomes" id="UP000221165">
    <property type="component" value="Unassembled WGS sequence"/>
</dbReference>
<feature type="compositionally biased region" description="Polar residues" evidence="9">
    <location>
        <begin position="985"/>
        <end position="1009"/>
    </location>
</feature>
<keyword evidence="6" id="KW-0175">Coiled coil</keyword>
<feature type="compositionally biased region" description="Basic residues" evidence="9">
    <location>
        <begin position="285"/>
        <end position="297"/>
    </location>
</feature>
<feature type="compositionally biased region" description="Basic and acidic residues" evidence="9">
    <location>
        <begin position="256"/>
        <end position="284"/>
    </location>
</feature>
<dbReference type="AlphaFoldDB" id="A0A2C6L999"/>
<organism evidence="11 12">
    <name type="scientific">Cystoisospora suis</name>
    <dbReference type="NCBI Taxonomy" id="483139"/>
    <lineage>
        <taxon>Eukaryota</taxon>
        <taxon>Sar</taxon>
        <taxon>Alveolata</taxon>
        <taxon>Apicomplexa</taxon>
        <taxon>Conoidasida</taxon>
        <taxon>Coccidia</taxon>
        <taxon>Eucoccidiorida</taxon>
        <taxon>Eimeriorina</taxon>
        <taxon>Sarcocystidae</taxon>
        <taxon>Cystoisospora</taxon>
    </lineage>
</organism>
<comment type="subcellular location">
    <subcellularLocation>
        <location evidence="1">Cytoplasm</location>
        <location evidence="1">Cytoskeleton</location>
        <location evidence="1">Microtubule organizing center</location>
        <location evidence="1">Centrosome</location>
        <location evidence="1">Centriole</location>
    </subcellularLocation>
    <subcellularLocation>
        <location evidence="3">Cytoplasm</location>
        <location evidence="3">Cytoskeleton</location>
        <location evidence="3">Spindle pole</location>
    </subcellularLocation>
    <subcellularLocation>
        <location evidence="2">Midbody</location>
    </subcellularLocation>
</comment>
<evidence type="ECO:0000259" key="10">
    <source>
        <dbReference type="Pfam" id="PF15007"/>
    </source>
</evidence>
<feature type="compositionally biased region" description="Basic and acidic residues" evidence="9">
    <location>
        <begin position="298"/>
        <end position="308"/>
    </location>
</feature>
<evidence type="ECO:0000313" key="12">
    <source>
        <dbReference type="Proteomes" id="UP000221165"/>
    </source>
</evidence>
<feature type="region of interest" description="Disordered" evidence="9">
    <location>
        <begin position="566"/>
        <end position="670"/>
    </location>
</feature>
<feature type="compositionally biased region" description="Polar residues" evidence="9">
    <location>
        <begin position="180"/>
        <end position="192"/>
    </location>
</feature>
<feature type="compositionally biased region" description="Basic and acidic residues" evidence="9">
    <location>
        <begin position="917"/>
        <end position="928"/>
    </location>
</feature>
<feature type="region of interest" description="Disordered" evidence="9">
    <location>
        <begin position="256"/>
        <end position="383"/>
    </location>
</feature>
<feature type="compositionally biased region" description="Polar residues" evidence="9">
    <location>
        <begin position="772"/>
        <end position="789"/>
    </location>
</feature>
<reference evidence="11 12" key="1">
    <citation type="journal article" date="2017" name="Int. J. Parasitol.">
        <title>The genome of the protozoan parasite Cystoisospora suis and a reverse vaccinology approach to identify vaccine candidates.</title>
        <authorList>
            <person name="Palmieri N."/>
            <person name="Shrestha A."/>
            <person name="Ruttkowski B."/>
            <person name="Beck T."/>
            <person name="Vogl C."/>
            <person name="Tomley F."/>
            <person name="Blake D.P."/>
            <person name="Joachim A."/>
        </authorList>
    </citation>
    <scope>NUCLEOTIDE SEQUENCE [LARGE SCALE GENOMIC DNA]</scope>
    <source>
        <strain evidence="11 12">Wien I</strain>
    </source>
</reference>
<dbReference type="InterPro" id="IPR033603">
    <property type="entry name" value="CEP44"/>
</dbReference>
<feature type="compositionally biased region" description="Polar residues" evidence="9">
    <location>
        <begin position="208"/>
        <end position="227"/>
    </location>
</feature>
<dbReference type="RefSeq" id="XP_067926539.1">
    <property type="nucleotide sequence ID" value="XM_068061478.1"/>
</dbReference>
<feature type="compositionally biased region" description="Basic and acidic residues" evidence="9">
    <location>
        <begin position="869"/>
        <end position="878"/>
    </location>
</feature>
<evidence type="ECO:0000256" key="9">
    <source>
        <dbReference type="SAM" id="MobiDB-lite"/>
    </source>
</evidence>
<dbReference type="GeneID" id="94424689"/>
<feature type="compositionally biased region" description="Polar residues" evidence="9">
    <location>
        <begin position="965"/>
        <end position="974"/>
    </location>
</feature>
<evidence type="ECO:0000313" key="11">
    <source>
        <dbReference type="EMBL" id="PHJ24867.1"/>
    </source>
</evidence>
<accession>A0A2C6L999</accession>
<feature type="region of interest" description="Disordered" evidence="9">
    <location>
        <begin position="472"/>
        <end position="494"/>
    </location>
</feature>
<feature type="region of interest" description="Disordered" evidence="9">
    <location>
        <begin position="172"/>
        <end position="238"/>
    </location>
</feature>
<protein>
    <recommendedName>
        <fullName evidence="4">Centrosomal protein of 44 kDa</fullName>
    </recommendedName>
</protein>
<proteinExistence type="predicted"/>
<keyword evidence="7" id="KW-0206">Cytoskeleton</keyword>
<name>A0A2C6L999_9APIC</name>
<dbReference type="Pfam" id="PF15007">
    <property type="entry name" value="CEP44"/>
    <property type="match status" value="1"/>
</dbReference>
<dbReference type="EMBL" id="MIGC01000501">
    <property type="protein sequence ID" value="PHJ24867.1"/>
    <property type="molecule type" value="Genomic_DNA"/>
</dbReference>
<gene>
    <name evidence="11" type="ORF">CSUI_001272</name>
</gene>
<feature type="domain" description="Centrosomal CEP44" evidence="10">
    <location>
        <begin position="34"/>
        <end position="174"/>
    </location>
</feature>
<feature type="region of interest" description="Disordered" evidence="9">
    <location>
        <begin position="716"/>
        <end position="752"/>
    </location>
</feature>
<comment type="caution">
    <text evidence="11">The sequence shown here is derived from an EMBL/GenBank/DDBJ whole genome shotgun (WGS) entry which is preliminary data.</text>
</comment>
<feature type="region of interest" description="Disordered" evidence="9">
    <location>
        <begin position="869"/>
        <end position="936"/>
    </location>
</feature>
<evidence type="ECO:0000256" key="6">
    <source>
        <dbReference type="ARBA" id="ARBA00023054"/>
    </source>
</evidence>
<dbReference type="PANTHER" id="PTHR31477">
    <property type="entry name" value="CENTROSOMAL PROTEIN OF 44 KDA"/>
    <property type="match status" value="1"/>
</dbReference>
<dbReference type="GO" id="GO:0030496">
    <property type="term" value="C:midbody"/>
    <property type="evidence" value="ECO:0007669"/>
    <property type="project" value="UniProtKB-SubCell"/>
</dbReference>
<evidence type="ECO:0000256" key="2">
    <source>
        <dbReference type="ARBA" id="ARBA00004214"/>
    </source>
</evidence>
<evidence type="ECO:0000256" key="3">
    <source>
        <dbReference type="ARBA" id="ARBA00004647"/>
    </source>
</evidence>
<feature type="compositionally biased region" description="Low complexity" evidence="9">
    <location>
        <begin position="595"/>
        <end position="616"/>
    </location>
</feature>
<evidence type="ECO:0000256" key="5">
    <source>
        <dbReference type="ARBA" id="ARBA00022490"/>
    </source>
</evidence>
<evidence type="ECO:0000256" key="7">
    <source>
        <dbReference type="ARBA" id="ARBA00023212"/>
    </source>
</evidence>
<feature type="region of interest" description="Disordered" evidence="9">
    <location>
        <begin position="772"/>
        <end position="793"/>
    </location>
</feature>
<keyword evidence="12" id="KW-1185">Reference proteome</keyword>
<comment type="function">
    <text evidence="8">Centriole-enriched microtubule-binding protein involved in centriole biogenesis. In collaboration with CEP295 and POC1B, is required for the centriole-to-centrosome conversion by ensuring the formation of bona fide centriole wall. Functions as a linker component that maintains centrosome cohesion. Associates with CROCC and regulates its stability and localization to the centrosome.</text>
</comment>
<keyword evidence="5" id="KW-0963">Cytoplasm</keyword>